<dbReference type="Proteomes" id="UP000217083">
    <property type="component" value="Unassembled WGS sequence"/>
</dbReference>
<protein>
    <submittedName>
        <fullName evidence="2">Uncharacterized protein</fullName>
    </submittedName>
</protein>
<keyword evidence="1" id="KW-1133">Transmembrane helix</keyword>
<evidence type="ECO:0000313" key="3">
    <source>
        <dbReference type="Proteomes" id="UP000217083"/>
    </source>
</evidence>
<accession>A0A263BU42</accession>
<keyword evidence="1" id="KW-0812">Transmembrane</keyword>
<dbReference type="EMBL" id="NPIA01000003">
    <property type="protein sequence ID" value="OZM57254.1"/>
    <property type="molecule type" value="Genomic_DNA"/>
</dbReference>
<sequence length="60" mass="6897">MNIVDKVLIFCITSLFFLIIVSQLLLENEKIAPYVNETIHYEGVVKSQQSKVVETIDQNK</sequence>
<evidence type="ECO:0000256" key="1">
    <source>
        <dbReference type="SAM" id="Phobius"/>
    </source>
</evidence>
<dbReference type="AlphaFoldDB" id="A0A263BU42"/>
<dbReference type="Pfam" id="PF17313">
    <property type="entry name" value="DUF5359"/>
    <property type="match status" value="1"/>
</dbReference>
<reference evidence="2 3" key="2">
    <citation type="submission" date="2017-09" db="EMBL/GenBank/DDBJ databases">
        <title>Bacillus patelloidae sp. nov., isolated from the intestinal tract of a marine limpet.</title>
        <authorList>
            <person name="Liu R."/>
            <person name="Dong C."/>
            <person name="Shao Z."/>
        </authorList>
    </citation>
    <scope>NUCLEOTIDE SEQUENCE [LARGE SCALE GENOMIC DNA]</scope>
    <source>
        <strain evidence="2 3">SA5d-4</strain>
    </source>
</reference>
<name>A0A263BU42_9BACI</name>
<proteinExistence type="predicted"/>
<dbReference type="InterPro" id="IPR035281">
    <property type="entry name" value="DUF5359"/>
</dbReference>
<feature type="transmembrane region" description="Helical" evidence="1">
    <location>
        <begin position="7"/>
        <end position="26"/>
    </location>
</feature>
<organism evidence="2 3">
    <name type="scientific">Lottiidibacillus patelloidae</name>
    <dbReference type="NCBI Taxonomy" id="2670334"/>
    <lineage>
        <taxon>Bacteria</taxon>
        <taxon>Bacillati</taxon>
        <taxon>Bacillota</taxon>
        <taxon>Bacilli</taxon>
        <taxon>Bacillales</taxon>
        <taxon>Bacillaceae</taxon>
        <taxon>Lottiidibacillus</taxon>
    </lineage>
</organism>
<keyword evidence="1" id="KW-0472">Membrane</keyword>
<keyword evidence="3" id="KW-1185">Reference proteome</keyword>
<evidence type="ECO:0000313" key="2">
    <source>
        <dbReference type="EMBL" id="OZM57254.1"/>
    </source>
</evidence>
<comment type="caution">
    <text evidence="2">The sequence shown here is derived from an EMBL/GenBank/DDBJ whole genome shotgun (WGS) entry which is preliminary data.</text>
</comment>
<gene>
    <name evidence="2" type="ORF">CIB95_07260</name>
</gene>
<reference evidence="3" key="1">
    <citation type="submission" date="2017-08" db="EMBL/GenBank/DDBJ databases">
        <authorList>
            <person name="Huang Z."/>
        </authorList>
    </citation>
    <scope>NUCLEOTIDE SEQUENCE [LARGE SCALE GENOMIC DNA]</scope>
    <source>
        <strain evidence="3">SA5d-4</strain>
    </source>
</reference>
<dbReference type="RefSeq" id="WP_094923749.1">
    <property type="nucleotide sequence ID" value="NZ_NPIA01000003.1"/>
</dbReference>